<dbReference type="Pfam" id="PF00024">
    <property type="entry name" value="PAN_1"/>
    <property type="match status" value="1"/>
</dbReference>
<protein>
    <recommendedName>
        <fullName evidence="2">Apple domain-containing protein</fullName>
    </recommendedName>
</protein>
<dbReference type="SUPFAM" id="SSF57414">
    <property type="entry name" value="Hairpin loop containing domain-like"/>
    <property type="match status" value="1"/>
</dbReference>
<feature type="domain" description="Apple" evidence="2">
    <location>
        <begin position="65"/>
        <end position="150"/>
    </location>
</feature>
<keyword evidence="4" id="KW-1185">Reference proteome</keyword>
<dbReference type="PROSITE" id="PS50948">
    <property type="entry name" value="PAN"/>
    <property type="match status" value="1"/>
</dbReference>
<evidence type="ECO:0000256" key="1">
    <source>
        <dbReference type="SAM" id="SignalP"/>
    </source>
</evidence>
<evidence type="ECO:0000313" key="3">
    <source>
        <dbReference type="EMBL" id="CEM16503.1"/>
    </source>
</evidence>
<dbReference type="AlphaFoldDB" id="A0A0G4FPW0"/>
<proteinExistence type="predicted"/>
<accession>A0A0G4FPW0</accession>
<evidence type="ECO:0000313" key="4">
    <source>
        <dbReference type="Proteomes" id="UP000041254"/>
    </source>
</evidence>
<dbReference type="EMBL" id="CDMY01000477">
    <property type="protein sequence ID" value="CEM16503.1"/>
    <property type="molecule type" value="Genomic_DNA"/>
</dbReference>
<dbReference type="InterPro" id="IPR003609">
    <property type="entry name" value="Pan_app"/>
</dbReference>
<sequence length="162" mass="18102">MLASIAFCVWGCVAVGAHAVVAANGRNAFARYRRVDGRGRVSAFPFPAADSLPAQQLVQITSNRTDEGQGGPFGRYMVMIKNKDYRGNDIRSIGGVKSQEECARKCFEHGSCKAMSYDNRWGRHRCWIKRTNKNLRVLMNVFTGFMSNECKGGDYCVDRFGE</sequence>
<name>A0A0G4FPW0_VITBC</name>
<dbReference type="InParanoid" id="A0A0G4FPW0"/>
<organism evidence="3 4">
    <name type="scientific">Vitrella brassicaformis (strain CCMP3155)</name>
    <dbReference type="NCBI Taxonomy" id="1169540"/>
    <lineage>
        <taxon>Eukaryota</taxon>
        <taxon>Sar</taxon>
        <taxon>Alveolata</taxon>
        <taxon>Colpodellida</taxon>
        <taxon>Vitrellaceae</taxon>
        <taxon>Vitrella</taxon>
    </lineage>
</organism>
<dbReference type="Proteomes" id="UP000041254">
    <property type="component" value="Unassembled WGS sequence"/>
</dbReference>
<feature type="signal peptide" evidence="1">
    <location>
        <begin position="1"/>
        <end position="22"/>
    </location>
</feature>
<evidence type="ECO:0000259" key="2">
    <source>
        <dbReference type="PROSITE" id="PS50948"/>
    </source>
</evidence>
<gene>
    <name evidence="3" type="ORF">Vbra_785</name>
</gene>
<dbReference type="Gene3D" id="3.50.4.10">
    <property type="entry name" value="Hepatocyte Growth Factor"/>
    <property type="match status" value="1"/>
</dbReference>
<reference evidence="3 4" key="1">
    <citation type="submission" date="2014-11" db="EMBL/GenBank/DDBJ databases">
        <authorList>
            <person name="Zhu J."/>
            <person name="Qi W."/>
            <person name="Song R."/>
        </authorList>
    </citation>
    <scope>NUCLEOTIDE SEQUENCE [LARGE SCALE GENOMIC DNA]</scope>
</reference>
<feature type="chain" id="PRO_5005188905" description="Apple domain-containing protein" evidence="1">
    <location>
        <begin position="23"/>
        <end position="162"/>
    </location>
</feature>
<keyword evidence="1" id="KW-0732">Signal</keyword>
<dbReference type="VEuPathDB" id="CryptoDB:Vbra_785"/>